<dbReference type="Proteomes" id="UP000178091">
    <property type="component" value="Unassembled WGS sequence"/>
</dbReference>
<feature type="signal peptide" evidence="2">
    <location>
        <begin position="1"/>
        <end position="19"/>
    </location>
</feature>
<dbReference type="EMBL" id="MEWW01000010">
    <property type="protein sequence ID" value="OGC84714.1"/>
    <property type="molecule type" value="Genomic_DNA"/>
</dbReference>
<proteinExistence type="predicted"/>
<comment type="caution">
    <text evidence="3">The sequence shown here is derived from an EMBL/GenBank/DDBJ whole genome shotgun (WGS) entry which is preliminary data.</text>
</comment>
<reference evidence="3 4" key="1">
    <citation type="journal article" date="2016" name="Nat. Commun.">
        <title>Thousands of microbial genomes shed light on interconnected biogeochemical processes in an aquifer system.</title>
        <authorList>
            <person name="Anantharaman K."/>
            <person name="Brown C.T."/>
            <person name="Hug L.A."/>
            <person name="Sharon I."/>
            <person name="Castelle C.J."/>
            <person name="Probst A.J."/>
            <person name="Thomas B.C."/>
            <person name="Singh A."/>
            <person name="Wilkins M.J."/>
            <person name="Karaoz U."/>
            <person name="Brodie E.L."/>
            <person name="Williams K.H."/>
            <person name="Hubbard S.S."/>
            <person name="Banfield J.F."/>
        </authorList>
    </citation>
    <scope>NUCLEOTIDE SEQUENCE [LARGE SCALE GENOMIC DNA]</scope>
</reference>
<sequence length="120" mass="12930">MKKTIIAGSLGLFPLLASAQGGTGAINFGYFQSLVGGTRDLLDNVIPILIAFGLIVFFWGLVQYIRKPEAETGKKIMIAGLVGLFVMVSVWGIIRLAQGVLNIQSNRDAEQNLQAPNTPR</sequence>
<evidence type="ECO:0000313" key="4">
    <source>
        <dbReference type="Proteomes" id="UP000178091"/>
    </source>
</evidence>
<evidence type="ECO:0000256" key="2">
    <source>
        <dbReference type="SAM" id="SignalP"/>
    </source>
</evidence>
<feature type="transmembrane region" description="Helical" evidence="1">
    <location>
        <begin position="45"/>
        <end position="64"/>
    </location>
</feature>
<feature type="transmembrane region" description="Helical" evidence="1">
    <location>
        <begin position="76"/>
        <end position="94"/>
    </location>
</feature>
<keyword evidence="1" id="KW-0812">Transmembrane</keyword>
<dbReference type="AlphaFoldDB" id="A0A1F4XSZ0"/>
<evidence type="ECO:0008006" key="5">
    <source>
        <dbReference type="Google" id="ProtNLM"/>
    </source>
</evidence>
<keyword evidence="2" id="KW-0732">Signal</keyword>
<evidence type="ECO:0000256" key="1">
    <source>
        <dbReference type="SAM" id="Phobius"/>
    </source>
</evidence>
<organism evidence="3 4">
    <name type="scientific">Candidatus Adlerbacteria bacterium RIFCSPHIGHO2_12_FULL_53_18</name>
    <dbReference type="NCBI Taxonomy" id="1797242"/>
    <lineage>
        <taxon>Bacteria</taxon>
        <taxon>Candidatus Adleribacteriota</taxon>
    </lineage>
</organism>
<keyword evidence="1" id="KW-1133">Transmembrane helix</keyword>
<evidence type="ECO:0000313" key="3">
    <source>
        <dbReference type="EMBL" id="OGC84714.1"/>
    </source>
</evidence>
<keyword evidence="1" id="KW-0472">Membrane</keyword>
<feature type="chain" id="PRO_5009515476" description="DUF4190 domain-containing protein" evidence="2">
    <location>
        <begin position="20"/>
        <end position="120"/>
    </location>
</feature>
<accession>A0A1F4XSZ0</accession>
<protein>
    <recommendedName>
        <fullName evidence="5">DUF4190 domain-containing protein</fullName>
    </recommendedName>
</protein>
<gene>
    <name evidence="3" type="ORF">A3F55_02535</name>
</gene>
<name>A0A1F4XSZ0_9BACT</name>